<proteinExistence type="predicted"/>
<dbReference type="OrthoDB" id="4350481at2"/>
<sequence>MSKTAHEDRALDALVRTLIGFGHTAAVTAHPDRGTGHLLTVDAIVTLDGTEWAVDHCLLSRDSRIPGARAMGEKHLQEPLEGIAHDAGVALAVSYQPHTGPQAAAYYDSVLDMAHAAAADRRNRWGSDGFTSVQIMPNTPSGIVGLSVFQTMTGNPLVSQQIEEGIGAALDKKLTRQLRRAKDAGYPVMLLLDQERRPDAGNDTVWMASHPATVRAAVQPHLDRYPGVVDLLWWLPLGTQPAQLIAGELPPFQAAS</sequence>
<comment type="caution">
    <text evidence="1">The sequence shown here is derived from an EMBL/GenBank/DDBJ whole genome shotgun (WGS) entry which is preliminary data.</text>
</comment>
<dbReference type="RefSeq" id="WP_136730031.1">
    <property type="nucleotide sequence ID" value="NZ_SUMC01000110.1"/>
</dbReference>
<reference evidence="1 2" key="1">
    <citation type="submission" date="2019-04" db="EMBL/GenBank/DDBJ databases">
        <title>Streptomyces oryziradicis sp. nov., a novel actinomycete isolated from rhizosphere soil of rice (Oryza sativa L.).</title>
        <authorList>
            <person name="Li C."/>
        </authorList>
    </citation>
    <scope>NUCLEOTIDE SEQUENCE [LARGE SCALE GENOMIC DNA]</scope>
    <source>
        <strain evidence="1 2">NEAU-C40</strain>
    </source>
</reference>
<evidence type="ECO:0000313" key="2">
    <source>
        <dbReference type="Proteomes" id="UP000305778"/>
    </source>
</evidence>
<dbReference type="AlphaFoldDB" id="A0A4U0RTC0"/>
<dbReference type="EMBL" id="SUMC01000110">
    <property type="protein sequence ID" value="TJZ99355.1"/>
    <property type="molecule type" value="Genomic_DNA"/>
</dbReference>
<keyword evidence="2" id="KW-1185">Reference proteome</keyword>
<evidence type="ECO:0000313" key="1">
    <source>
        <dbReference type="EMBL" id="TJZ99355.1"/>
    </source>
</evidence>
<protein>
    <submittedName>
        <fullName evidence="1">Uncharacterized protein</fullName>
    </submittedName>
</protein>
<accession>A0A4U0RTC0</accession>
<gene>
    <name evidence="1" type="ORF">FCI23_46240</name>
</gene>
<organism evidence="1 2">
    <name type="scientific">Actinacidiphila oryziradicis</name>
    <dbReference type="NCBI Taxonomy" id="2571141"/>
    <lineage>
        <taxon>Bacteria</taxon>
        <taxon>Bacillati</taxon>
        <taxon>Actinomycetota</taxon>
        <taxon>Actinomycetes</taxon>
        <taxon>Kitasatosporales</taxon>
        <taxon>Streptomycetaceae</taxon>
        <taxon>Actinacidiphila</taxon>
    </lineage>
</organism>
<dbReference type="Proteomes" id="UP000305778">
    <property type="component" value="Unassembled WGS sequence"/>
</dbReference>
<name>A0A4U0RTC0_9ACTN</name>